<dbReference type="InParanoid" id="A0A024GTQ8"/>
<comment type="caution">
    <text evidence="2">The sequence shown here is derived from an EMBL/GenBank/DDBJ whole genome shotgun (WGS) entry which is preliminary data.</text>
</comment>
<gene>
    <name evidence="2" type="ORF">BN9_117650</name>
</gene>
<evidence type="ECO:0000313" key="3">
    <source>
        <dbReference type="Proteomes" id="UP000053237"/>
    </source>
</evidence>
<accession>A0A024GTQ8</accession>
<sequence>MDAFAAFRTFAEEPLLVVGQESKSQHGTTLQQTKSLEELIQVEIKHKHIVRENLLKVDLINDRVMMEMQSWLQKLADDTEALGIPNSSHSSLSLESCSNLCKIIKDRIQTLRSEVQILESEAEERIAAERSCSKGREVNVDNVISIRNMTAELLKLQRDAWSLREKKEHALQANNSSF</sequence>
<dbReference type="Proteomes" id="UP000053237">
    <property type="component" value="Unassembled WGS sequence"/>
</dbReference>
<feature type="coiled-coil region" evidence="1">
    <location>
        <begin position="101"/>
        <end position="166"/>
    </location>
</feature>
<name>A0A024GTQ8_9STRA</name>
<evidence type="ECO:0000256" key="1">
    <source>
        <dbReference type="SAM" id="Coils"/>
    </source>
</evidence>
<dbReference type="EMBL" id="CAIX01000417">
    <property type="protein sequence ID" value="CCI50195.1"/>
    <property type="molecule type" value="Genomic_DNA"/>
</dbReference>
<dbReference type="AlphaFoldDB" id="A0A024GTQ8"/>
<keyword evidence="3" id="KW-1185">Reference proteome</keyword>
<evidence type="ECO:0000313" key="2">
    <source>
        <dbReference type="EMBL" id="CCI50195.1"/>
    </source>
</evidence>
<keyword evidence="1" id="KW-0175">Coiled coil</keyword>
<protein>
    <submittedName>
        <fullName evidence="2">Uncharacterized protein</fullName>
    </submittedName>
</protein>
<organism evidence="2 3">
    <name type="scientific">Albugo candida</name>
    <dbReference type="NCBI Taxonomy" id="65357"/>
    <lineage>
        <taxon>Eukaryota</taxon>
        <taxon>Sar</taxon>
        <taxon>Stramenopiles</taxon>
        <taxon>Oomycota</taxon>
        <taxon>Peronosporomycetes</taxon>
        <taxon>Albuginales</taxon>
        <taxon>Albuginaceae</taxon>
        <taxon>Albugo</taxon>
    </lineage>
</organism>
<reference evidence="2 3" key="1">
    <citation type="submission" date="2012-05" db="EMBL/GenBank/DDBJ databases">
        <title>Recombination and specialization in a pathogen metapopulation.</title>
        <authorList>
            <person name="Gardiner A."/>
            <person name="Kemen E."/>
            <person name="Schultz-Larsen T."/>
            <person name="MacLean D."/>
            <person name="Van Oosterhout C."/>
            <person name="Jones J.D.G."/>
        </authorList>
    </citation>
    <scope>NUCLEOTIDE SEQUENCE [LARGE SCALE GENOMIC DNA]</scope>
    <source>
        <strain evidence="2 3">Ac Nc2</strain>
    </source>
</reference>
<proteinExistence type="predicted"/>